<evidence type="ECO:0000256" key="1">
    <source>
        <dbReference type="ARBA" id="ARBA00022737"/>
    </source>
</evidence>
<dbReference type="Pfam" id="PF12796">
    <property type="entry name" value="Ank_2"/>
    <property type="match status" value="1"/>
</dbReference>
<name>A0A0V0QQY0_PSEPJ</name>
<proteinExistence type="predicted"/>
<dbReference type="EMBL" id="LDAU01000113">
    <property type="protein sequence ID" value="KRX04681.1"/>
    <property type="molecule type" value="Genomic_DNA"/>
</dbReference>
<organism evidence="6 7">
    <name type="scientific">Pseudocohnilembus persalinus</name>
    <name type="common">Ciliate</name>
    <dbReference type="NCBI Taxonomy" id="266149"/>
    <lineage>
        <taxon>Eukaryota</taxon>
        <taxon>Sar</taxon>
        <taxon>Alveolata</taxon>
        <taxon>Ciliophora</taxon>
        <taxon>Intramacronucleata</taxon>
        <taxon>Oligohymenophorea</taxon>
        <taxon>Scuticociliatia</taxon>
        <taxon>Philasterida</taxon>
        <taxon>Pseudocohnilembidae</taxon>
        <taxon>Pseudocohnilembus</taxon>
    </lineage>
</organism>
<keyword evidence="4" id="KW-0175">Coiled coil</keyword>
<accession>A0A0V0QQY0</accession>
<feature type="region of interest" description="Disordered" evidence="5">
    <location>
        <begin position="353"/>
        <end position="372"/>
    </location>
</feature>
<dbReference type="PROSITE" id="PS50088">
    <property type="entry name" value="ANK_REPEAT"/>
    <property type="match status" value="2"/>
</dbReference>
<feature type="compositionally biased region" description="Polar residues" evidence="5">
    <location>
        <begin position="290"/>
        <end position="299"/>
    </location>
</feature>
<dbReference type="PANTHER" id="PTHR24171:SF8">
    <property type="entry name" value="BRCA1-ASSOCIATED RING DOMAIN PROTEIN 1"/>
    <property type="match status" value="1"/>
</dbReference>
<keyword evidence="1" id="KW-0677">Repeat</keyword>
<feature type="region of interest" description="Disordered" evidence="5">
    <location>
        <begin position="207"/>
        <end position="226"/>
    </location>
</feature>
<feature type="region of interest" description="Disordered" evidence="5">
    <location>
        <begin position="1046"/>
        <end position="1087"/>
    </location>
</feature>
<feature type="repeat" description="ANK" evidence="3">
    <location>
        <begin position="1257"/>
        <end position="1289"/>
    </location>
</feature>
<keyword evidence="7" id="KW-1185">Reference proteome</keyword>
<feature type="compositionally biased region" description="Basic and acidic residues" evidence="5">
    <location>
        <begin position="554"/>
        <end position="563"/>
    </location>
</feature>
<dbReference type="GO" id="GO:0004842">
    <property type="term" value="F:ubiquitin-protein transferase activity"/>
    <property type="evidence" value="ECO:0007669"/>
    <property type="project" value="TreeGrafter"/>
</dbReference>
<reference evidence="6 7" key="1">
    <citation type="journal article" date="2015" name="Sci. Rep.">
        <title>Genome of the facultative scuticociliatosis pathogen Pseudocohnilembus persalinus provides insight into its virulence through horizontal gene transfer.</title>
        <authorList>
            <person name="Xiong J."/>
            <person name="Wang G."/>
            <person name="Cheng J."/>
            <person name="Tian M."/>
            <person name="Pan X."/>
            <person name="Warren A."/>
            <person name="Jiang C."/>
            <person name="Yuan D."/>
            <person name="Miao W."/>
        </authorList>
    </citation>
    <scope>NUCLEOTIDE SEQUENCE [LARGE SCALE GENOMIC DNA]</scope>
    <source>
        <strain evidence="6">36N120E</strain>
    </source>
</reference>
<feature type="region of interest" description="Disordered" evidence="5">
    <location>
        <begin position="740"/>
        <end position="766"/>
    </location>
</feature>
<dbReference type="GO" id="GO:0085020">
    <property type="term" value="P:protein K6-linked ubiquitination"/>
    <property type="evidence" value="ECO:0007669"/>
    <property type="project" value="TreeGrafter"/>
</dbReference>
<feature type="region of interest" description="Disordered" evidence="5">
    <location>
        <begin position="261"/>
        <end position="309"/>
    </location>
</feature>
<dbReference type="Proteomes" id="UP000054937">
    <property type="component" value="Unassembled WGS sequence"/>
</dbReference>
<dbReference type="SMART" id="SM00248">
    <property type="entry name" value="ANK"/>
    <property type="match status" value="2"/>
</dbReference>
<evidence type="ECO:0000256" key="3">
    <source>
        <dbReference type="PROSITE-ProRule" id="PRU00023"/>
    </source>
</evidence>
<protein>
    <submittedName>
        <fullName evidence="6">Ankyrin repeat-containing domain</fullName>
    </submittedName>
</protein>
<dbReference type="InterPro" id="IPR002110">
    <property type="entry name" value="Ankyrin_rpt"/>
</dbReference>
<evidence type="ECO:0000313" key="6">
    <source>
        <dbReference type="EMBL" id="KRX04681.1"/>
    </source>
</evidence>
<feature type="compositionally biased region" description="Low complexity" evidence="5">
    <location>
        <begin position="524"/>
        <end position="541"/>
    </location>
</feature>
<feature type="compositionally biased region" description="Basic and acidic residues" evidence="5">
    <location>
        <begin position="1047"/>
        <end position="1066"/>
    </location>
</feature>
<feature type="coiled-coil region" evidence="4">
    <location>
        <begin position="53"/>
        <end position="153"/>
    </location>
</feature>
<feature type="region of interest" description="Disordered" evidence="5">
    <location>
        <begin position="398"/>
        <end position="417"/>
    </location>
</feature>
<gene>
    <name evidence="6" type="ORF">PPERSA_09473</name>
</gene>
<feature type="compositionally biased region" description="Low complexity" evidence="5">
    <location>
        <begin position="216"/>
        <end position="226"/>
    </location>
</feature>
<feature type="compositionally biased region" description="Polar residues" evidence="5">
    <location>
        <begin position="740"/>
        <end position="753"/>
    </location>
</feature>
<evidence type="ECO:0000256" key="4">
    <source>
        <dbReference type="SAM" id="Coils"/>
    </source>
</evidence>
<dbReference type="OrthoDB" id="307642at2759"/>
<sequence length="1335" mass="157101">MLDNGQNLNVQKNSIGLINNVQKQNNEQLIKSPQSTANVQIKDFRENLQQKKYEDIKNYHQKQIDEINNLQNQIQNTNQKIECDNQLNQQVLVKQKTKIQSDFQNFEAQSNQIIQQIQDKQQQIQSNNENEQNQNLKLINEEQNQQFQDQQIQQNDLYHESKDQHKTKTHSHEQDSFTNDVNINSQNFIEQQNKDIQNLSNNKIKVSNDQSKKSYDNVSSSSVNSNSGITNSNYYYYLNFNNNLDIQKSIQENQSINRQLIKQSPIEKQKDNQQSKSSKQKIIDNDGIEQDQSNYQRQQNEIKKQYSDNSQGDLGIQQLEINQNISQIEKSQDFLIESQNSQQNPDLIEKAGEQKQYESNQVQQDEKEEEKQNILNQDKIEQQSQYSEQQLPLNQINQEKQNQQQIQNQTQNDLYQSSNKSQNLNKIKQNSNSIQEQPQYNQSDNENLINIDKINDTISNKNQSSNQSQNLQNSDYIVSSHQIEQKEENKFLHQQTELEQQDSSIVDQGQIFDQSEQQKKNEQNQEQLNNTQTSFSSQQEEQMIRDGPSQNESHPQELQKQKTLKDPIKILQQKSMYTNNQLPFQSSHNFRNDPIFGGNSSDDEDEGNDYHLDFDKQNQGQIVYQLQKEKNQQQNQENNQSHIYLEGEKHIDMRKNVSSNIEQKELNKINEIKNVDKNDNQQEIAMKLISHLLDDKSMEESPRKQQQDQNAIIININPPPLTENKLETEQKKMKFVIDNSNYIQPSNNQSNEQYTKRGQLDNKQQSKDQQLFKQYDFFNVSLEIDSDEEQDINSSYKQDFSNKNQSEYYQKSPAKEYFQAYTLNQLEKSLQYPDIQQQQIQKQTGYFKPQSQTQVIQETEQSMIYIKNLLQDNYHQEYNNLNDSQEDDNTLQRFLGSKDSDIFNKNIFKYDEEQYEGRESDLILKNNNLLEICNINEKIDLTEILKEHILPIISSVDSEQINPLTYQKNITIDSTINKIIIQNNPIKKRFKSVQNLLEKINKQSQIHNMNLLYQEYNQLLQGQYEDEDEFDHQFEYYEYQMNQSSFEQDKSLEKEQQNKQFQQKEQDENESNNNNTNNVPDKKENNQAQQFQGNVKTEPKITKTQSIQNQLQNQDQAKINFKQNQEQNNILNYWKKNQPSKSKKLRNNKNLKFQNALVSNYSQNDNQQQQSLPNVNSNGEKSKIFDQLKKNQQLADKNNSMSRYSLLMRSYQMHYQKRQKMSPIEQAFQAIIDNSFIELEEIFNDHPNLSVEQTDSQNNTLLIVAAQCGNIEIIQFLLSKFKDINHQNIDGDTALHKALSYGNDHAADLLILNGAFQNIKNNNGLTPWDIVLKTN</sequence>
<dbReference type="InParanoid" id="A0A0V0QQY0"/>
<dbReference type="Gene3D" id="1.25.40.20">
    <property type="entry name" value="Ankyrin repeat-containing domain"/>
    <property type="match status" value="1"/>
</dbReference>
<evidence type="ECO:0000256" key="5">
    <source>
        <dbReference type="SAM" id="MobiDB-lite"/>
    </source>
</evidence>
<evidence type="ECO:0000256" key="2">
    <source>
        <dbReference type="ARBA" id="ARBA00023043"/>
    </source>
</evidence>
<dbReference type="PROSITE" id="PS50297">
    <property type="entry name" value="ANK_REP_REGION"/>
    <property type="match status" value="1"/>
</dbReference>
<feature type="region of interest" description="Disordered" evidence="5">
    <location>
        <begin position="515"/>
        <end position="563"/>
    </location>
</feature>
<dbReference type="InterPro" id="IPR036770">
    <property type="entry name" value="Ankyrin_rpt-contain_sf"/>
</dbReference>
<comment type="caution">
    <text evidence="6">The sequence shown here is derived from an EMBL/GenBank/DDBJ whole genome shotgun (WGS) entry which is preliminary data.</text>
</comment>
<feature type="compositionally biased region" description="Low complexity" evidence="5">
    <location>
        <begin position="398"/>
        <end position="412"/>
    </location>
</feature>
<feature type="repeat" description="ANK" evidence="3">
    <location>
        <begin position="1290"/>
        <end position="1322"/>
    </location>
</feature>
<feature type="compositionally biased region" description="Basic and acidic residues" evidence="5">
    <location>
        <begin position="754"/>
        <end position="766"/>
    </location>
</feature>
<keyword evidence="2 3" id="KW-0040">ANK repeat</keyword>
<dbReference type="SUPFAM" id="SSF48403">
    <property type="entry name" value="Ankyrin repeat"/>
    <property type="match status" value="1"/>
</dbReference>
<dbReference type="PANTHER" id="PTHR24171">
    <property type="entry name" value="ANKYRIN REPEAT DOMAIN-CONTAINING PROTEIN 39-RELATED"/>
    <property type="match status" value="1"/>
</dbReference>
<feature type="region of interest" description="Disordered" evidence="5">
    <location>
        <begin position="582"/>
        <end position="613"/>
    </location>
</feature>
<evidence type="ECO:0000313" key="7">
    <source>
        <dbReference type="Proteomes" id="UP000054937"/>
    </source>
</evidence>